<dbReference type="PANTHER" id="PTHR19879:SF9">
    <property type="entry name" value="TRANSCRIPTION INITIATION FACTOR TFIID SUBUNIT 5"/>
    <property type="match status" value="1"/>
</dbReference>
<dbReference type="CDD" id="cd00200">
    <property type="entry name" value="WD40"/>
    <property type="match status" value="2"/>
</dbReference>
<accession>A0A9P6MNA4</accession>
<dbReference type="SUPFAM" id="SSF141571">
    <property type="entry name" value="Pentapeptide repeat-like"/>
    <property type="match status" value="1"/>
</dbReference>
<dbReference type="Pfam" id="PF05729">
    <property type="entry name" value="NACHT"/>
    <property type="match status" value="1"/>
</dbReference>
<dbReference type="InterPro" id="IPR015943">
    <property type="entry name" value="WD40/YVTN_repeat-like_dom_sf"/>
</dbReference>
<dbReference type="InterPro" id="IPR016024">
    <property type="entry name" value="ARM-type_fold"/>
</dbReference>
<feature type="repeat" description="WD" evidence="3">
    <location>
        <begin position="1608"/>
        <end position="1649"/>
    </location>
</feature>
<dbReference type="PROSITE" id="PS50294">
    <property type="entry name" value="WD_REPEATS_REGION"/>
    <property type="match status" value="10"/>
</dbReference>
<evidence type="ECO:0000256" key="3">
    <source>
        <dbReference type="PROSITE-ProRule" id="PRU00221"/>
    </source>
</evidence>
<name>A0A9P6MNA4_9FUNG</name>
<dbReference type="Gene3D" id="3.40.50.300">
    <property type="entry name" value="P-loop containing nucleotide triphosphate hydrolases"/>
    <property type="match status" value="1"/>
</dbReference>
<gene>
    <name evidence="6" type="ORF">BGZ80_003540</name>
</gene>
<feature type="repeat" description="WD" evidence="3">
    <location>
        <begin position="1524"/>
        <end position="1565"/>
    </location>
</feature>
<dbReference type="InterPro" id="IPR001646">
    <property type="entry name" value="5peptide_repeat"/>
</dbReference>
<evidence type="ECO:0000256" key="2">
    <source>
        <dbReference type="ARBA" id="ARBA00022737"/>
    </source>
</evidence>
<dbReference type="Pfam" id="PF00400">
    <property type="entry name" value="WD40"/>
    <property type="match status" value="11"/>
</dbReference>
<feature type="repeat" description="WD" evidence="3">
    <location>
        <begin position="1314"/>
        <end position="1355"/>
    </location>
</feature>
<comment type="caution">
    <text evidence="6">The sequence shown here is derived from an EMBL/GenBank/DDBJ whole genome shotgun (WGS) entry which is preliminary data.</text>
</comment>
<reference evidence="6" key="1">
    <citation type="journal article" date="2020" name="Fungal Divers.">
        <title>Resolving the Mortierellaceae phylogeny through synthesis of multi-gene phylogenetics and phylogenomics.</title>
        <authorList>
            <person name="Vandepol N."/>
            <person name="Liber J."/>
            <person name="Desiro A."/>
            <person name="Na H."/>
            <person name="Kennedy M."/>
            <person name="Barry K."/>
            <person name="Grigoriev I.V."/>
            <person name="Miller A.N."/>
            <person name="O'Donnell K."/>
            <person name="Stajich J.E."/>
            <person name="Bonito G."/>
        </authorList>
    </citation>
    <scope>NUCLEOTIDE SEQUENCE</scope>
    <source>
        <strain evidence="6">NRRL 2769</strain>
    </source>
</reference>
<dbReference type="PRINTS" id="PR00320">
    <property type="entry name" value="GPROTEINBRPT"/>
</dbReference>
<feature type="repeat" description="WD" evidence="3">
    <location>
        <begin position="1272"/>
        <end position="1313"/>
    </location>
</feature>
<keyword evidence="2" id="KW-0677">Repeat</keyword>
<dbReference type="Gene3D" id="2.160.20.80">
    <property type="entry name" value="E3 ubiquitin-protein ligase SopA"/>
    <property type="match status" value="1"/>
</dbReference>
<keyword evidence="7" id="KW-1185">Reference proteome</keyword>
<feature type="repeat" description="WD" evidence="3">
    <location>
        <begin position="1482"/>
        <end position="1523"/>
    </location>
</feature>
<dbReference type="SMART" id="SM00320">
    <property type="entry name" value="WD40"/>
    <property type="match status" value="12"/>
</dbReference>
<feature type="domain" description="Arm-like repeat" evidence="5">
    <location>
        <begin position="186"/>
        <end position="537"/>
    </location>
</feature>
<feature type="repeat" description="WD" evidence="3">
    <location>
        <begin position="1356"/>
        <end position="1397"/>
    </location>
</feature>
<organism evidence="6 7">
    <name type="scientific">Entomortierella chlamydospora</name>
    <dbReference type="NCBI Taxonomy" id="101097"/>
    <lineage>
        <taxon>Eukaryota</taxon>
        <taxon>Fungi</taxon>
        <taxon>Fungi incertae sedis</taxon>
        <taxon>Mucoromycota</taxon>
        <taxon>Mortierellomycotina</taxon>
        <taxon>Mortierellomycetes</taxon>
        <taxon>Mortierellales</taxon>
        <taxon>Mortierellaceae</taxon>
        <taxon>Entomortierella</taxon>
    </lineage>
</organism>
<dbReference type="EMBL" id="JAAAID010001941">
    <property type="protein sequence ID" value="KAG0008361.1"/>
    <property type="molecule type" value="Genomic_DNA"/>
</dbReference>
<dbReference type="InterPro" id="IPR020472">
    <property type="entry name" value="WD40_PAC1"/>
</dbReference>
<feature type="repeat" description="WD" evidence="3">
    <location>
        <begin position="1566"/>
        <end position="1607"/>
    </location>
</feature>
<dbReference type="PROSITE" id="PS00675">
    <property type="entry name" value="SIGMA54_INTERACT_1"/>
    <property type="match status" value="1"/>
</dbReference>
<evidence type="ECO:0000259" key="4">
    <source>
        <dbReference type="Pfam" id="PF05729"/>
    </source>
</evidence>
<dbReference type="InterPro" id="IPR027417">
    <property type="entry name" value="P-loop_NTPase"/>
</dbReference>
<feature type="domain" description="NACHT" evidence="4">
    <location>
        <begin position="650"/>
        <end position="745"/>
    </location>
</feature>
<sequence length="1738" mass="193787">MVLFSSSPSEIPPRDMLELADEHLNNARNADTPTRAILLCRSAEVLIMDAEDIVANKRVGDLTLTNDIISAYQRHGKLLEELGQQSKAQKSYRSAEKWGCHRFTSQHNRIPQSANSKASIPGLDQQVIFTKGVTPPIAKFTLPEIGSRVTSTNQLAYCISLLHPSLASKEEISKTEHDWMQAMINNPDEQARLHTMATDIVRAFVRDDLKRPDAVMEATNLTAVLEHNEFRKLLQVFVDGISQSLLLNLHLLDGLSHLMRNAPRGNFDPDDLVKILELLSNRLQDTHQQSARHTYRLGLTVSRVLDSMVDSQVKGIKREQLHEPLSQYLRGLQKNPDPFLVYQAVYAYQALQYVPDDESILQTMLRRTGKVAKGISGVVSAVKALDVNGFVEGLTRIQEGLMGISDAMSMIGDAYQNAKSLFESGQGLLESLQESFSPHKSAWYPALRGLDALLQGGRLTEFETLIRQAPCRKDPAYQWGVCQRLGELATNMSWDTDTRQYATSLLGEMYADDATWGQQTSVKQLILHILRKLSESSDGELASHAKGLLMDLEMDGDSKKRTLYQSCMQEDQSPYLLTTTSPSQESSRLLDVVQNKPDVEAPLLQLKRERLKEQGHDVYILPRAKISTNATTTFDLTSYVQEFIDSNKKVFLVLGDSGSGKSTFNRALEVNLWNKYDKAGGKIPLFIQLSAIKDPKRDLIAERLRQSNFTESQIIELKFYHEFVLICDGYDESQQTSNLYMTNQLNQPGQWRAQMVIGCRTEYIGVDYKKYFQPTDRNSNGGSELYQEAIIAPFNKDQIQDCIEQYVNSEHPPWKPEDYQLALEQVPNLQDLVKNPFLLKLALDVLPRLLSMNSDLSVARITRVELYDEFVHQWIERSHIRLMDVELSPRDKEAFKTFSDEGFYQHGVSYLKDLAIAIYDKQDGNPVISYSERHDHKTWKNAFFDNYDGKNLLREAIPLVHNNDQYRFVHKSILEYGLSLSAYDPSARVETTQQEPGMSRRGSTCSVFSFENTDSIDEPVATTGQCLLDSTFGKKSLVHESSVMQFLVERAQQHPTFKNLLLATIELSKTEKVARVAAANAVTVLVKSGEQFIGADLRSIKIPGADLSYGMFDSARLDGADLRKTNLHNIWLRKANLEGADMTGAQFGELPFLQEDDAVKECEYWDDGKTLAVGLQNGGFRLYDTSSWEKIKELGLYEDQLGGFLFSGTSDRVAYRNQDYVLMLVDVKTGDCFQTLQGHTNDIESVAFSPCGSKVTSGSWDKTVRVWNVDTGECENGEVCSVAYSPSGSQIASGSGDGTVRLWDVETGSCIHSLQGHSSYAMRITYSPNGGQIASASYDKTVRLWDVETGDCSHILQGHSSSVFCVAYSPNGRQIASGGYDKTMRLWTVESNHFVRAAPGHSDDVFSVSYSSDGSQIASTSDDKTIRLWNAETGSCVYSLQGHSGSVFGVAYSPKGDQIASGSGDTTVKLWDVETGRCINTLRGHSQQVNFVEYSPNGAQVASGSDDQMVRLWDVGTGDCIQIFWGHDADVNCIAYSPNGDRIASASHDKTVRLWDVETYNCICTLQGHEDIVFSVAYSPKGHQIASGSADKTLRLWDIQTGDCVHVLQGHVHFVGRVTYSPNSDLIASGGYDKTVRLWDAESGQCLTVVSSFNGYVYGVTWKVDVNGQYIATGSSDKSVRCWEIIKEQDKYRVRLCWSSSHDALAVSDASFDGVKGLSTMNQILLSQRGAYLTSSSV</sequence>
<evidence type="ECO:0008006" key="8">
    <source>
        <dbReference type="Google" id="ProtNLM"/>
    </source>
</evidence>
<evidence type="ECO:0000259" key="5">
    <source>
        <dbReference type="Pfam" id="PF23948"/>
    </source>
</evidence>
<feature type="repeat" description="WD" evidence="3">
    <location>
        <begin position="1440"/>
        <end position="1481"/>
    </location>
</feature>
<dbReference type="SUPFAM" id="SSF50978">
    <property type="entry name" value="WD40 repeat-like"/>
    <property type="match status" value="2"/>
</dbReference>
<dbReference type="Gene3D" id="2.130.10.10">
    <property type="entry name" value="YVTN repeat-like/Quinoprotein amine dehydrogenase"/>
    <property type="match status" value="5"/>
</dbReference>
<dbReference type="SUPFAM" id="SSF48371">
    <property type="entry name" value="ARM repeat"/>
    <property type="match status" value="1"/>
</dbReference>
<evidence type="ECO:0000313" key="7">
    <source>
        <dbReference type="Proteomes" id="UP000703661"/>
    </source>
</evidence>
<dbReference type="InterPro" id="IPR001680">
    <property type="entry name" value="WD40_rpt"/>
</dbReference>
<keyword evidence="1 3" id="KW-0853">WD repeat</keyword>
<dbReference type="Pfam" id="PF00805">
    <property type="entry name" value="Pentapeptide"/>
    <property type="match status" value="1"/>
</dbReference>
<evidence type="ECO:0000256" key="1">
    <source>
        <dbReference type="ARBA" id="ARBA00022574"/>
    </source>
</evidence>
<dbReference type="Pfam" id="PF23948">
    <property type="entry name" value="ARM_5"/>
    <property type="match status" value="1"/>
</dbReference>
<dbReference type="Proteomes" id="UP000703661">
    <property type="component" value="Unassembled WGS sequence"/>
</dbReference>
<dbReference type="PROSITE" id="PS00678">
    <property type="entry name" value="WD_REPEATS_1"/>
    <property type="match status" value="9"/>
</dbReference>
<dbReference type="InterPro" id="IPR036322">
    <property type="entry name" value="WD40_repeat_dom_sf"/>
</dbReference>
<dbReference type="InterPro" id="IPR025662">
    <property type="entry name" value="Sigma_54_int_dom_ATP-bd_1"/>
</dbReference>
<dbReference type="PANTHER" id="PTHR19879">
    <property type="entry name" value="TRANSCRIPTION INITIATION FACTOR TFIID"/>
    <property type="match status" value="1"/>
</dbReference>
<dbReference type="InterPro" id="IPR019775">
    <property type="entry name" value="WD40_repeat_CS"/>
</dbReference>
<dbReference type="InterPro" id="IPR007111">
    <property type="entry name" value="NACHT_NTPase"/>
</dbReference>
<dbReference type="InterPro" id="IPR056251">
    <property type="entry name" value="Arm_rpt_dom"/>
</dbReference>
<dbReference type="PROSITE" id="PS50082">
    <property type="entry name" value="WD_REPEATS_2"/>
    <property type="match status" value="11"/>
</dbReference>
<feature type="repeat" description="WD" evidence="3">
    <location>
        <begin position="1398"/>
        <end position="1439"/>
    </location>
</feature>
<protein>
    <recommendedName>
        <fullName evidence="8">WD40 repeat-like protein</fullName>
    </recommendedName>
</protein>
<evidence type="ECO:0000313" key="6">
    <source>
        <dbReference type="EMBL" id="KAG0008361.1"/>
    </source>
</evidence>
<feature type="repeat" description="WD" evidence="3">
    <location>
        <begin position="1236"/>
        <end position="1277"/>
    </location>
</feature>
<feature type="repeat" description="WD" evidence="3">
    <location>
        <begin position="1650"/>
        <end position="1685"/>
    </location>
</feature>
<proteinExistence type="predicted"/>